<dbReference type="GO" id="GO:0003700">
    <property type="term" value="F:DNA-binding transcription factor activity"/>
    <property type="evidence" value="ECO:0007669"/>
    <property type="project" value="InterPro"/>
</dbReference>
<dbReference type="PROSITE" id="PS50995">
    <property type="entry name" value="HTH_MARR_2"/>
    <property type="match status" value="1"/>
</dbReference>
<dbReference type="RefSeq" id="WP_109834270.1">
    <property type="nucleotide sequence ID" value="NZ_CP017195.1"/>
</dbReference>
<sequence>MDVIKEFNHFIKQYKKLEFTQHIIEDLNIAEIHTIVVIGQQSDLNINLLAKIRHISKSAASQLISKLVAKQLVRKQRCNDNKTVGLSLTNAGQAIFNIHDKQQKYIVEQLQAVFSSYSQREIALIIGFMKDVEGVWENLPWLSKELEHE</sequence>
<reference evidence="6 7" key="1">
    <citation type="submission" date="2016-09" db="EMBL/GenBank/DDBJ databases">
        <title>Lactic acid bacteria from MAP meat Genome sequencing and assembly.</title>
        <authorList>
            <person name="Behr J."/>
            <person name="Hilgarth M."/>
            <person name="Vogel R.F."/>
        </authorList>
    </citation>
    <scope>NUCLEOTIDE SEQUENCE [LARGE SCALE GENOMIC DNA]</scope>
    <source>
        <strain evidence="6 7">TMW21615</strain>
    </source>
</reference>
<gene>
    <name evidence="6" type="ORF">BHS01_07170</name>
    <name evidence="5" type="ORF">GYN19_10615</name>
</gene>
<dbReference type="Proteomes" id="UP001522462">
    <property type="component" value="Unassembled WGS sequence"/>
</dbReference>
<feature type="domain" description="HTH marR-type" evidence="4">
    <location>
        <begin position="1"/>
        <end position="134"/>
    </location>
</feature>
<dbReference type="EMBL" id="CP017195">
    <property type="protein sequence ID" value="QDJ28316.1"/>
    <property type="molecule type" value="Genomic_DNA"/>
</dbReference>
<evidence type="ECO:0000313" key="6">
    <source>
        <dbReference type="EMBL" id="QDJ28316.1"/>
    </source>
</evidence>
<proteinExistence type="predicted"/>
<keyword evidence="2" id="KW-0238">DNA-binding</keyword>
<dbReference type="PANTHER" id="PTHR35790">
    <property type="entry name" value="HTH-TYPE TRANSCRIPTIONAL REGULATOR PCHR"/>
    <property type="match status" value="1"/>
</dbReference>
<dbReference type="InterPro" id="IPR052067">
    <property type="entry name" value="Metal_resp_HTH_trans_reg"/>
</dbReference>
<protein>
    <submittedName>
        <fullName evidence="5">MarR family transcriptional regulator</fullName>
    </submittedName>
</protein>
<evidence type="ECO:0000256" key="1">
    <source>
        <dbReference type="ARBA" id="ARBA00023015"/>
    </source>
</evidence>
<dbReference type="AlphaFoldDB" id="A0A7L4WDH7"/>
<dbReference type="SUPFAM" id="SSF46785">
    <property type="entry name" value="Winged helix' DNA-binding domain"/>
    <property type="match status" value="1"/>
</dbReference>
<dbReference type="Pfam" id="PF12802">
    <property type="entry name" value="MarR_2"/>
    <property type="match status" value="1"/>
</dbReference>
<dbReference type="PANTHER" id="PTHR35790:SF4">
    <property type="entry name" value="HTH-TYPE TRANSCRIPTIONAL REGULATOR PCHR"/>
    <property type="match status" value="1"/>
</dbReference>
<evidence type="ECO:0000256" key="2">
    <source>
        <dbReference type="ARBA" id="ARBA00023125"/>
    </source>
</evidence>
<name>A0A7L4WDH7_9LACT</name>
<dbReference type="SMART" id="SM00347">
    <property type="entry name" value="HTH_MARR"/>
    <property type="match status" value="1"/>
</dbReference>
<dbReference type="Proteomes" id="UP000516280">
    <property type="component" value="Chromosome"/>
</dbReference>
<keyword evidence="3" id="KW-0804">Transcription</keyword>
<accession>A0A7L4WDH7</accession>
<evidence type="ECO:0000313" key="7">
    <source>
        <dbReference type="Proteomes" id="UP000516280"/>
    </source>
</evidence>
<evidence type="ECO:0000259" key="4">
    <source>
        <dbReference type="PROSITE" id="PS50995"/>
    </source>
</evidence>
<dbReference type="EMBL" id="JAAEDA010000022">
    <property type="protein sequence ID" value="MCJ1978399.1"/>
    <property type="molecule type" value="Genomic_DNA"/>
</dbReference>
<evidence type="ECO:0000256" key="3">
    <source>
        <dbReference type="ARBA" id="ARBA00023163"/>
    </source>
</evidence>
<keyword evidence="8" id="KW-1185">Reference proteome</keyword>
<organism evidence="6 7">
    <name type="scientific">Pseudolactococcus paracarnosus</name>
    <dbReference type="NCBI Taxonomy" id="2749962"/>
    <lineage>
        <taxon>Bacteria</taxon>
        <taxon>Bacillati</taxon>
        <taxon>Bacillota</taxon>
        <taxon>Bacilli</taxon>
        <taxon>Lactobacillales</taxon>
        <taxon>Streptococcaceae</taxon>
        <taxon>Pseudolactococcus</taxon>
    </lineage>
</organism>
<evidence type="ECO:0000313" key="5">
    <source>
        <dbReference type="EMBL" id="MCJ1978399.1"/>
    </source>
</evidence>
<reference evidence="5" key="2">
    <citation type="submission" date="2020-01" db="EMBL/GenBank/DDBJ databases">
        <authorList>
            <person name="Hilgarth M."/>
            <person name="Vogel R.F."/>
        </authorList>
    </citation>
    <scope>NUCLEOTIDE SEQUENCE</scope>
    <source>
        <strain evidence="5">TMW21897</strain>
    </source>
</reference>
<dbReference type="InterPro" id="IPR036388">
    <property type="entry name" value="WH-like_DNA-bd_sf"/>
</dbReference>
<dbReference type="GO" id="GO:0003677">
    <property type="term" value="F:DNA binding"/>
    <property type="evidence" value="ECO:0007669"/>
    <property type="project" value="UniProtKB-KW"/>
</dbReference>
<keyword evidence="1" id="KW-0805">Transcription regulation</keyword>
<dbReference type="InterPro" id="IPR036390">
    <property type="entry name" value="WH_DNA-bd_sf"/>
</dbReference>
<evidence type="ECO:0000313" key="8">
    <source>
        <dbReference type="Proteomes" id="UP001522462"/>
    </source>
</evidence>
<dbReference type="Gene3D" id="1.10.10.10">
    <property type="entry name" value="Winged helix-like DNA-binding domain superfamily/Winged helix DNA-binding domain"/>
    <property type="match status" value="1"/>
</dbReference>
<dbReference type="InterPro" id="IPR000835">
    <property type="entry name" value="HTH_MarR-typ"/>
</dbReference>
<reference evidence="5 8" key="3">
    <citation type="journal article" date="2022" name="Microbiol. Res.">
        <title>Comparative genome analysis, predicted lifestyle and antimicrobial strategies of Lactococcus carnosus and Lactococcus paracarnosus isolated from meat.</title>
        <authorList>
            <person name="Werum V."/>
            <person name="Ehrmann M."/>
            <person name="Vogel R."/>
            <person name="Hilgarth M."/>
        </authorList>
    </citation>
    <scope>NUCLEOTIDE SEQUENCE [LARGE SCALE GENOMIC DNA]</scope>
    <source>
        <strain evidence="5 8">TMW21897</strain>
    </source>
</reference>
<dbReference type="KEGG" id="lpaa:BHS01_07170"/>